<dbReference type="InterPro" id="IPR027417">
    <property type="entry name" value="P-loop_NTPase"/>
</dbReference>
<dbReference type="FunFam" id="3.40.50.300:FF:002125">
    <property type="entry name" value="ATP-dependent helicase HrpB"/>
    <property type="match status" value="1"/>
</dbReference>
<evidence type="ECO:0000256" key="2">
    <source>
        <dbReference type="ARBA" id="ARBA00022801"/>
    </source>
</evidence>
<dbReference type="EMBL" id="CP047475">
    <property type="protein sequence ID" value="QIA64194.1"/>
    <property type="molecule type" value="Genomic_DNA"/>
</dbReference>
<dbReference type="InterPro" id="IPR010225">
    <property type="entry name" value="HrpB"/>
</dbReference>
<dbReference type="GO" id="GO:0003724">
    <property type="term" value="F:RNA helicase activity"/>
    <property type="evidence" value="ECO:0007669"/>
    <property type="project" value="UniProtKB-EC"/>
</dbReference>
<organism evidence="8 9">
    <name type="scientific">Vibrio astriarenae</name>
    <dbReference type="NCBI Taxonomy" id="1481923"/>
    <lineage>
        <taxon>Bacteria</taxon>
        <taxon>Pseudomonadati</taxon>
        <taxon>Pseudomonadota</taxon>
        <taxon>Gammaproteobacteria</taxon>
        <taxon>Vibrionales</taxon>
        <taxon>Vibrionaceae</taxon>
        <taxon>Vibrio</taxon>
    </lineage>
</organism>
<dbReference type="Gene3D" id="3.40.50.300">
    <property type="entry name" value="P-loop containing nucleotide triphosphate hydrolases"/>
    <property type="match status" value="2"/>
</dbReference>
<dbReference type="InterPro" id="IPR001650">
    <property type="entry name" value="Helicase_C-like"/>
</dbReference>
<evidence type="ECO:0000256" key="4">
    <source>
        <dbReference type="ARBA" id="ARBA00022840"/>
    </source>
</evidence>
<keyword evidence="9" id="KW-1185">Reference proteome</keyword>
<evidence type="ECO:0000313" key="9">
    <source>
        <dbReference type="Proteomes" id="UP000464262"/>
    </source>
</evidence>
<gene>
    <name evidence="8" type="primary">hrpB</name>
    <name evidence="8" type="ORF">GT360_12000</name>
</gene>
<dbReference type="InterPro" id="IPR049614">
    <property type="entry name" value="HrpB_DEXH"/>
</dbReference>
<dbReference type="SMART" id="SM00847">
    <property type="entry name" value="HA2"/>
    <property type="match status" value="1"/>
</dbReference>
<dbReference type="SUPFAM" id="SSF52540">
    <property type="entry name" value="P-loop containing nucleoside triphosphate hydrolases"/>
    <property type="match status" value="1"/>
</dbReference>
<keyword evidence="1" id="KW-0547">Nucleotide-binding</keyword>
<dbReference type="Gene3D" id="1.20.120.1080">
    <property type="match status" value="1"/>
</dbReference>
<dbReference type="Proteomes" id="UP000464262">
    <property type="component" value="Chromosome 1"/>
</dbReference>
<evidence type="ECO:0000259" key="6">
    <source>
        <dbReference type="PROSITE" id="PS51192"/>
    </source>
</evidence>
<dbReference type="NCBIfam" id="TIGR01970">
    <property type="entry name" value="DEAH_box_HrpB"/>
    <property type="match status" value="1"/>
</dbReference>
<dbReference type="SMART" id="SM00487">
    <property type="entry name" value="DEXDc"/>
    <property type="match status" value="1"/>
</dbReference>
<keyword evidence="3 8" id="KW-0347">Helicase</keyword>
<dbReference type="PANTHER" id="PTHR43519">
    <property type="entry name" value="ATP-DEPENDENT RNA HELICASE HRPB"/>
    <property type="match status" value="1"/>
</dbReference>
<evidence type="ECO:0000256" key="5">
    <source>
        <dbReference type="SAM" id="MobiDB-lite"/>
    </source>
</evidence>
<keyword evidence="4" id="KW-0067">ATP-binding</keyword>
<accession>A0A7Z2T4E6</accession>
<dbReference type="RefSeq" id="WP_164649103.1">
    <property type="nucleotide sequence ID" value="NZ_CP047475.1"/>
</dbReference>
<keyword evidence="2 8" id="KW-0378">Hydrolase</keyword>
<dbReference type="SMART" id="SM00490">
    <property type="entry name" value="HELICc"/>
    <property type="match status" value="1"/>
</dbReference>
<dbReference type="InterPro" id="IPR013689">
    <property type="entry name" value="RNA_helicase_ATP-dep_HrpB_C"/>
</dbReference>
<feature type="region of interest" description="Disordered" evidence="5">
    <location>
        <begin position="801"/>
        <end position="824"/>
    </location>
</feature>
<dbReference type="Pfam" id="PF24473">
    <property type="entry name" value="CON_HrpB"/>
    <property type="match status" value="1"/>
</dbReference>
<feature type="compositionally biased region" description="Basic and acidic residues" evidence="5">
    <location>
        <begin position="801"/>
        <end position="810"/>
    </location>
</feature>
<dbReference type="NCBIfam" id="NF008662">
    <property type="entry name" value="PRK11664.1"/>
    <property type="match status" value="1"/>
</dbReference>
<proteinExistence type="predicted"/>
<protein>
    <submittedName>
        <fullName evidence="8">ATP-dependent helicase HrpB</fullName>
        <ecNumber evidence="8">3.6.4.13</ecNumber>
    </submittedName>
</protein>
<evidence type="ECO:0000256" key="1">
    <source>
        <dbReference type="ARBA" id="ARBA00022741"/>
    </source>
</evidence>
<name>A0A7Z2T4E6_9VIBR</name>
<dbReference type="Pfam" id="PF08482">
    <property type="entry name" value="HrpB_C"/>
    <property type="match status" value="1"/>
</dbReference>
<sequence length="824" mass="91376">MSQLPINNVLPQLLSAVEQQSQVILKAAPGAGKSTHFPLKLLEQHQGAGKIIMLEPRRLAAKSIANYIAQQKGENVGESVGYRIKGETKSSSHTKLEIVTEGILTRMIQSDPELSDVDVLLFDEFHERSLHADTALALSLEIQAALRDDLTLVVMSATLDDEALRALLPEAIYIESQGRAYPVEHQYRALTPNERLPAVMSAQIEGLMANQSGSLLAFLPGVGAIKQVESLLNDSARLGVDVDIYPLYGALDFKQQQLAIAPSAKGRRKIVLATNIAETSLTIEGIRMVVDSGLERVAKFDLTTGITQLEQQRIAQSSAEQRSGRAGRLEPGVCVRLYSESQLMQQPVVPNPDILHSDLAPLAMELLNWGAHEPSELQWLDLPPPAAMNQAFGLLCTLGLIDDARRLTSMGKQAYQLGLEPRLASMLLQAKSHGEKSLMSAIVAAALIEEVERNVVDLAHSLHRLQTGRHDRQALVKKRIDVLARKLSTKVNIPSMTDADIGLALALGYPDRVAQRRSAQTQDYRLANGHGAQFYDESLFIDQDYVVAVDVMRIAGRASVIQAACSVDIKALEQQSPSLFIWHERVDWSEAKGRLVAEKQQLLGNLLIARESLPEPDSSQMSQALLSYVQRKGLEVLDWNAHTEQLYQRVLCAIDWLPEQNWPLMEKQSLIDDIESWLLPYLNGVNSVKQLSRVNVSEALLARLGWPLNQQLDEWVPQAIVLPTGRAQHLHYQQGKEPMLSVRMQEMYGEPQSPTVALGKIAVVIELLSPAHRPLQVTKDLAGFWSGSYREVQKEMKGRYPKHVWPDDPAQHQATTKTKRQLGH</sequence>
<dbReference type="PIRSF" id="PIRSF005496">
    <property type="entry name" value="ATP_hel_hrpB"/>
    <property type="match status" value="1"/>
</dbReference>
<dbReference type="GO" id="GO:0003676">
    <property type="term" value="F:nucleic acid binding"/>
    <property type="evidence" value="ECO:0007669"/>
    <property type="project" value="InterPro"/>
</dbReference>
<dbReference type="PANTHER" id="PTHR43519:SF1">
    <property type="entry name" value="ATP-DEPENDENT RNA HELICASE HRPB"/>
    <property type="match status" value="1"/>
</dbReference>
<dbReference type="InterPro" id="IPR011545">
    <property type="entry name" value="DEAD/DEAH_box_helicase_dom"/>
</dbReference>
<feature type="domain" description="Helicase C-terminal" evidence="7">
    <location>
        <begin position="203"/>
        <end position="370"/>
    </location>
</feature>
<feature type="domain" description="Helicase ATP-binding" evidence="6">
    <location>
        <begin position="14"/>
        <end position="177"/>
    </location>
</feature>
<dbReference type="AlphaFoldDB" id="A0A7Z2T4E6"/>
<evidence type="ECO:0000256" key="3">
    <source>
        <dbReference type="ARBA" id="ARBA00022806"/>
    </source>
</evidence>
<evidence type="ECO:0000259" key="7">
    <source>
        <dbReference type="PROSITE" id="PS51194"/>
    </source>
</evidence>
<evidence type="ECO:0000313" key="8">
    <source>
        <dbReference type="EMBL" id="QIA64194.1"/>
    </source>
</evidence>
<dbReference type="Pfam" id="PF00271">
    <property type="entry name" value="Helicase_C"/>
    <property type="match status" value="1"/>
</dbReference>
<dbReference type="GO" id="GO:0005524">
    <property type="term" value="F:ATP binding"/>
    <property type="evidence" value="ECO:0007669"/>
    <property type="project" value="UniProtKB-KW"/>
</dbReference>
<dbReference type="KEGG" id="vas:GT360_12000"/>
<dbReference type="InterPro" id="IPR007502">
    <property type="entry name" value="Helicase-assoc_dom"/>
</dbReference>
<dbReference type="InterPro" id="IPR056329">
    <property type="entry name" value="CON_HrpB"/>
</dbReference>
<reference evidence="8 9" key="1">
    <citation type="submission" date="2020-01" db="EMBL/GenBank/DDBJ databases">
        <title>Whole genome and functional gene identification of agarase of Vibrio HN897.</title>
        <authorList>
            <person name="Liu Y."/>
            <person name="Zhao Z."/>
        </authorList>
    </citation>
    <scope>NUCLEOTIDE SEQUENCE [LARGE SCALE GENOMIC DNA]</scope>
    <source>
        <strain evidence="8 9">HN897</strain>
    </source>
</reference>
<dbReference type="CDD" id="cd17990">
    <property type="entry name" value="DEXHc_HrpB"/>
    <property type="match status" value="1"/>
</dbReference>
<dbReference type="GO" id="GO:0016787">
    <property type="term" value="F:hydrolase activity"/>
    <property type="evidence" value="ECO:0007669"/>
    <property type="project" value="UniProtKB-KW"/>
</dbReference>
<dbReference type="Pfam" id="PF00270">
    <property type="entry name" value="DEAD"/>
    <property type="match status" value="1"/>
</dbReference>
<dbReference type="CDD" id="cd18791">
    <property type="entry name" value="SF2_C_RHA"/>
    <property type="match status" value="1"/>
</dbReference>
<dbReference type="EC" id="3.6.4.13" evidence="8"/>
<dbReference type="InterPro" id="IPR014001">
    <property type="entry name" value="Helicase_ATP-bd"/>
</dbReference>
<dbReference type="PROSITE" id="PS51194">
    <property type="entry name" value="HELICASE_CTER"/>
    <property type="match status" value="1"/>
</dbReference>
<dbReference type="PROSITE" id="PS51192">
    <property type="entry name" value="HELICASE_ATP_BIND_1"/>
    <property type="match status" value="1"/>
</dbReference>